<sequence>MKRASLLALSLASLIASGSAMAAADFEGFYLGGLAGYSQLEAGEFDESAVSYGLYGGYYFSKNFAVESTYVRTDNFVDVGDVKANQLSVAAKFHHYFNDTYSMFIKAGLAATKIEADLDYDGNGWLWGTGFNMALDNGINVRIAYEMLYTDLDATGLEQEIESDWGNVYLGVHYQF</sequence>
<evidence type="ECO:0000256" key="2">
    <source>
        <dbReference type="SAM" id="SignalP"/>
    </source>
</evidence>
<protein>
    <submittedName>
        <fullName evidence="4">Outer membrane beta-barrel protein</fullName>
    </submittedName>
</protein>
<keyword evidence="5" id="KW-1185">Reference proteome</keyword>
<gene>
    <name evidence="4" type="ORF">GNT65_05950</name>
</gene>
<evidence type="ECO:0000256" key="1">
    <source>
        <dbReference type="ARBA" id="ARBA00022729"/>
    </source>
</evidence>
<evidence type="ECO:0000259" key="3">
    <source>
        <dbReference type="Pfam" id="PF13505"/>
    </source>
</evidence>
<evidence type="ECO:0000313" key="5">
    <source>
        <dbReference type="Proteomes" id="UP000474778"/>
    </source>
</evidence>
<dbReference type="RefSeq" id="WP_160794344.1">
    <property type="nucleotide sequence ID" value="NZ_CANMWR010000001.1"/>
</dbReference>
<proteinExistence type="predicted"/>
<dbReference type="InterPro" id="IPR011250">
    <property type="entry name" value="OMP/PagP_B-barrel"/>
</dbReference>
<dbReference type="Proteomes" id="UP000474778">
    <property type="component" value="Unassembled WGS sequence"/>
</dbReference>
<comment type="caution">
    <text evidence="4">The sequence shown here is derived from an EMBL/GenBank/DDBJ whole genome shotgun (WGS) entry which is preliminary data.</text>
</comment>
<dbReference type="SUPFAM" id="SSF56925">
    <property type="entry name" value="OMPA-like"/>
    <property type="match status" value="1"/>
</dbReference>
<dbReference type="InterPro" id="IPR027385">
    <property type="entry name" value="Beta-barrel_OMP"/>
</dbReference>
<organism evidence="4 5">
    <name type="scientific">Shewanella insulae</name>
    <dbReference type="NCBI Taxonomy" id="2681496"/>
    <lineage>
        <taxon>Bacteria</taxon>
        <taxon>Pseudomonadati</taxon>
        <taxon>Pseudomonadota</taxon>
        <taxon>Gammaproteobacteria</taxon>
        <taxon>Alteromonadales</taxon>
        <taxon>Shewanellaceae</taxon>
        <taxon>Shewanella</taxon>
    </lineage>
</organism>
<dbReference type="EMBL" id="WRPA01000004">
    <property type="protein sequence ID" value="MXR68216.1"/>
    <property type="molecule type" value="Genomic_DNA"/>
</dbReference>
<dbReference type="Gene3D" id="2.40.160.20">
    <property type="match status" value="1"/>
</dbReference>
<feature type="signal peptide" evidence="2">
    <location>
        <begin position="1"/>
        <end position="22"/>
    </location>
</feature>
<evidence type="ECO:0000313" key="4">
    <source>
        <dbReference type="EMBL" id="MXR68216.1"/>
    </source>
</evidence>
<feature type="chain" id="PRO_5027065358" evidence="2">
    <location>
        <begin position="23"/>
        <end position="176"/>
    </location>
</feature>
<keyword evidence="1 2" id="KW-0732">Signal</keyword>
<accession>A0A6L7HV52</accession>
<dbReference type="AlphaFoldDB" id="A0A6L7HV52"/>
<feature type="domain" description="Outer membrane protein beta-barrel" evidence="3">
    <location>
        <begin position="9"/>
        <end position="176"/>
    </location>
</feature>
<dbReference type="Pfam" id="PF13505">
    <property type="entry name" value="OMP_b-brl"/>
    <property type="match status" value="1"/>
</dbReference>
<name>A0A6L7HV52_9GAMM</name>
<reference evidence="4 5" key="1">
    <citation type="submission" date="2019-12" db="EMBL/GenBank/DDBJ databases">
        <title>Shewanella insulae sp. nov., isolated from a tidal flat.</title>
        <authorList>
            <person name="Yoon J.-H."/>
        </authorList>
    </citation>
    <scope>NUCLEOTIDE SEQUENCE [LARGE SCALE GENOMIC DNA]</scope>
    <source>
        <strain evidence="4 5">JBTF-M18</strain>
    </source>
</reference>